<keyword evidence="3" id="KW-1185">Reference proteome</keyword>
<gene>
    <name evidence="2" type="ORF">Lalb_Chr13g0300451</name>
</gene>
<evidence type="ECO:0000256" key="1">
    <source>
        <dbReference type="SAM" id="Phobius"/>
    </source>
</evidence>
<protein>
    <submittedName>
        <fullName evidence="2">Uncharacterized protein</fullName>
    </submittedName>
</protein>
<keyword evidence="1" id="KW-0472">Membrane</keyword>
<keyword evidence="1" id="KW-1133">Transmembrane helix</keyword>
<keyword evidence="1" id="KW-0812">Transmembrane</keyword>
<organism evidence="2 3">
    <name type="scientific">Lupinus albus</name>
    <name type="common">White lupine</name>
    <name type="synonym">Lupinus termis</name>
    <dbReference type="NCBI Taxonomy" id="3870"/>
    <lineage>
        <taxon>Eukaryota</taxon>
        <taxon>Viridiplantae</taxon>
        <taxon>Streptophyta</taxon>
        <taxon>Embryophyta</taxon>
        <taxon>Tracheophyta</taxon>
        <taxon>Spermatophyta</taxon>
        <taxon>Magnoliopsida</taxon>
        <taxon>eudicotyledons</taxon>
        <taxon>Gunneridae</taxon>
        <taxon>Pentapetalae</taxon>
        <taxon>rosids</taxon>
        <taxon>fabids</taxon>
        <taxon>Fabales</taxon>
        <taxon>Fabaceae</taxon>
        <taxon>Papilionoideae</taxon>
        <taxon>50 kb inversion clade</taxon>
        <taxon>genistoids sensu lato</taxon>
        <taxon>core genistoids</taxon>
        <taxon>Genisteae</taxon>
        <taxon>Lupinus</taxon>
    </lineage>
</organism>
<evidence type="ECO:0000313" key="2">
    <source>
        <dbReference type="EMBL" id="KAE9601686.1"/>
    </source>
</evidence>
<dbReference type="AlphaFoldDB" id="A0A6A4PJQ9"/>
<reference evidence="3" key="1">
    <citation type="journal article" date="2020" name="Nat. Commun.">
        <title>Genome sequence of the cluster root forming white lupin.</title>
        <authorList>
            <person name="Hufnagel B."/>
            <person name="Marques A."/>
            <person name="Soriano A."/>
            <person name="Marques L."/>
            <person name="Divol F."/>
            <person name="Doumas P."/>
            <person name="Sallet E."/>
            <person name="Mancinotti D."/>
            <person name="Carrere S."/>
            <person name="Marande W."/>
            <person name="Arribat S."/>
            <person name="Keller J."/>
            <person name="Huneau C."/>
            <person name="Blein T."/>
            <person name="Aime D."/>
            <person name="Laguerre M."/>
            <person name="Taylor J."/>
            <person name="Schubert V."/>
            <person name="Nelson M."/>
            <person name="Geu-Flores F."/>
            <person name="Crespi M."/>
            <person name="Gallardo-Guerrero K."/>
            <person name="Delaux P.-M."/>
            <person name="Salse J."/>
            <person name="Berges H."/>
            <person name="Guyot R."/>
            <person name="Gouzy J."/>
            <person name="Peret B."/>
        </authorList>
    </citation>
    <scope>NUCLEOTIDE SEQUENCE [LARGE SCALE GENOMIC DNA]</scope>
    <source>
        <strain evidence="3">cv. Amiga</strain>
    </source>
</reference>
<name>A0A6A4PJQ9_LUPAL</name>
<dbReference type="EMBL" id="WOCE01000013">
    <property type="protein sequence ID" value="KAE9601686.1"/>
    <property type="molecule type" value="Genomic_DNA"/>
</dbReference>
<sequence>MFGQCVRFSIICSVIILFLRCRKFRTLISYLPLFYYFIVSIHFFLNLMILNFKQKSSK</sequence>
<proteinExistence type="predicted"/>
<feature type="transmembrane region" description="Helical" evidence="1">
    <location>
        <begin position="33"/>
        <end position="52"/>
    </location>
</feature>
<accession>A0A6A4PJQ9</accession>
<comment type="caution">
    <text evidence="2">The sequence shown here is derived from an EMBL/GenBank/DDBJ whole genome shotgun (WGS) entry which is preliminary data.</text>
</comment>
<evidence type="ECO:0000313" key="3">
    <source>
        <dbReference type="Proteomes" id="UP000447434"/>
    </source>
</evidence>
<dbReference type="Proteomes" id="UP000447434">
    <property type="component" value="Chromosome 13"/>
</dbReference>